<sequence>MKSSNLDEEMSTKSREKEVKKSTAKEQDKVSLPVLFRYATKLDFCLMIVGAVLAAIQGTLNSVSSLIFRHLLDALIIGEFEWGTGIFDDYEFTQLAMKSVYSYSLFGVLQFTLGFLS</sequence>
<dbReference type="GO" id="GO:0005524">
    <property type="term" value="F:ATP binding"/>
    <property type="evidence" value="ECO:0007669"/>
    <property type="project" value="InterPro"/>
</dbReference>
<evidence type="ECO:0000256" key="5">
    <source>
        <dbReference type="SAM" id="Phobius"/>
    </source>
</evidence>
<keyword evidence="3 5" id="KW-0472">Membrane</keyword>
<evidence type="ECO:0000256" key="2">
    <source>
        <dbReference type="ARBA" id="ARBA00022989"/>
    </source>
</evidence>
<feature type="compositionally biased region" description="Basic and acidic residues" evidence="4">
    <location>
        <begin position="10"/>
        <end position="27"/>
    </location>
</feature>
<evidence type="ECO:0000313" key="6">
    <source>
        <dbReference type="EMBL" id="KAK5976405.1"/>
    </source>
</evidence>
<evidence type="ECO:0000256" key="1">
    <source>
        <dbReference type="ARBA" id="ARBA00022692"/>
    </source>
</evidence>
<gene>
    <name evidence="6" type="ORF">GCK32_010735</name>
</gene>
<feature type="non-terminal residue" evidence="6">
    <location>
        <position position="117"/>
    </location>
</feature>
<protein>
    <recommendedName>
        <fullName evidence="8">ABC transmembrane type-1 domain-containing protein</fullName>
    </recommendedName>
</protein>
<keyword evidence="1 5" id="KW-0812">Transmembrane</keyword>
<comment type="caution">
    <text evidence="6">The sequence shown here is derived from an EMBL/GenBank/DDBJ whole genome shotgun (WGS) entry which is preliminary data.</text>
</comment>
<dbReference type="Gene3D" id="1.20.1560.10">
    <property type="entry name" value="ABC transporter type 1, transmembrane domain"/>
    <property type="match status" value="1"/>
</dbReference>
<proteinExistence type="predicted"/>
<dbReference type="SUPFAM" id="SSF90123">
    <property type="entry name" value="ABC transporter transmembrane region"/>
    <property type="match status" value="1"/>
</dbReference>
<feature type="transmembrane region" description="Helical" evidence="5">
    <location>
        <begin position="44"/>
        <end position="68"/>
    </location>
</feature>
<dbReference type="AlphaFoldDB" id="A0AAN8FTH9"/>
<feature type="region of interest" description="Disordered" evidence="4">
    <location>
        <begin position="1"/>
        <end position="27"/>
    </location>
</feature>
<keyword evidence="2 5" id="KW-1133">Transmembrane helix</keyword>
<organism evidence="6 7">
    <name type="scientific">Trichostrongylus colubriformis</name>
    <name type="common">Black scour worm</name>
    <dbReference type="NCBI Taxonomy" id="6319"/>
    <lineage>
        <taxon>Eukaryota</taxon>
        <taxon>Metazoa</taxon>
        <taxon>Ecdysozoa</taxon>
        <taxon>Nematoda</taxon>
        <taxon>Chromadorea</taxon>
        <taxon>Rhabditida</taxon>
        <taxon>Rhabditina</taxon>
        <taxon>Rhabditomorpha</taxon>
        <taxon>Strongyloidea</taxon>
        <taxon>Trichostrongylidae</taxon>
        <taxon>Trichostrongylus</taxon>
    </lineage>
</organism>
<accession>A0AAN8FTH9</accession>
<reference evidence="6 7" key="1">
    <citation type="submission" date="2019-10" db="EMBL/GenBank/DDBJ databases">
        <title>Assembly and Annotation for the nematode Trichostrongylus colubriformis.</title>
        <authorList>
            <person name="Martin J."/>
        </authorList>
    </citation>
    <scope>NUCLEOTIDE SEQUENCE [LARGE SCALE GENOMIC DNA]</scope>
    <source>
        <strain evidence="6">G859</strain>
        <tissue evidence="6">Whole worm</tissue>
    </source>
</reference>
<evidence type="ECO:0008006" key="8">
    <source>
        <dbReference type="Google" id="ProtNLM"/>
    </source>
</evidence>
<dbReference type="GO" id="GO:0016020">
    <property type="term" value="C:membrane"/>
    <property type="evidence" value="ECO:0007669"/>
    <property type="project" value="InterPro"/>
</dbReference>
<evidence type="ECO:0000313" key="7">
    <source>
        <dbReference type="Proteomes" id="UP001331761"/>
    </source>
</evidence>
<dbReference type="Proteomes" id="UP001331761">
    <property type="component" value="Unassembled WGS sequence"/>
</dbReference>
<dbReference type="InterPro" id="IPR036640">
    <property type="entry name" value="ABC1_TM_sf"/>
</dbReference>
<evidence type="ECO:0000256" key="3">
    <source>
        <dbReference type="ARBA" id="ARBA00023136"/>
    </source>
</evidence>
<keyword evidence="7" id="KW-1185">Reference proteome</keyword>
<evidence type="ECO:0000256" key="4">
    <source>
        <dbReference type="SAM" id="MobiDB-lite"/>
    </source>
</evidence>
<dbReference type="EMBL" id="WIXE01011919">
    <property type="protein sequence ID" value="KAK5976405.1"/>
    <property type="molecule type" value="Genomic_DNA"/>
</dbReference>
<name>A0AAN8FTH9_TRICO</name>